<dbReference type="KEGG" id="gsn:YC6258_01689"/>
<dbReference type="PROSITE" id="PS50949">
    <property type="entry name" value="HTH_GNTR"/>
    <property type="match status" value="1"/>
</dbReference>
<dbReference type="STRING" id="1445510.YC6258_01689"/>
<evidence type="ECO:0000256" key="2">
    <source>
        <dbReference type="ARBA" id="ARBA00023125"/>
    </source>
</evidence>
<proteinExistence type="predicted"/>
<dbReference type="SMART" id="SM00895">
    <property type="entry name" value="FCD"/>
    <property type="match status" value="1"/>
</dbReference>
<keyword evidence="1" id="KW-0805">Transcription regulation</keyword>
<evidence type="ECO:0000313" key="6">
    <source>
        <dbReference type="Proteomes" id="UP000032266"/>
    </source>
</evidence>
<reference evidence="5 6" key="1">
    <citation type="submission" date="2014-01" db="EMBL/GenBank/DDBJ databases">
        <title>Full genme sequencing of cellulolytic bacterium Gynuella sunshinyii YC6258T gen. nov., sp. nov.</title>
        <authorList>
            <person name="Khan H."/>
            <person name="Chung E.J."/>
            <person name="Chung Y.R."/>
        </authorList>
    </citation>
    <scope>NUCLEOTIDE SEQUENCE [LARGE SCALE GENOMIC DNA]</scope>
    <source>
        <strain evidence="5 6">YC6258</strain>
    </source>
</reference>
<dbReference type="AlphaFoldDB" id="A0A0C5VGP2"/>
<sequence length="217" mass="24671">MLTDIQSQDLSLYEQLKNEVLFGTYEPGQKLKVEELKKQFGVGPNAVREALVKLAAQGLIVAEDQKGFRIPPGGMDELQDLSRMRTLLENEGVGHSIDHGDLEWEGKVAAATHKLNQVEQQMLNDQIMVEQWTRYDQEFHLALMSACGSQLLLKMYADLFTQYRQYVVRELKTHGFRGQQIIDEHTAISEAALARDKSRCLSLLLQHSHAYLSRSLT</sequence>
<dbReference type="SUPFAM" id="SSF46785">
    <property type="entry name" value="Winged helix' DNA-binding domain"/>
    <property type="match status" value="1"/>
</dbReference>
<dbReference type="PANTHER" id="PTHR43537">
    <property type="entry name" value="TRANSCRIPTIONAL REGULATOR, GNTR FAMILY"/>
    <property type="match status" value="1"/>
</dbReference>
<name>A0A0C5VGP2_9GAMM</name>
<evidence type="ECO:0000256" key="1">
    <source>
        <dbReference type="ARBA" id="ARBA00023015"/>
    </source>
</evidence>
<accession>A0A0C5VGP2</accession>
<dbReference type="EMBL" id="CP007142">
    <property type="protein sequence ID" value="AJQ93737.1"/>
    <property type="molecule type" value="Genomic_DNA"/>
</dbReference>
<dbReference type="GO" id="GO:0003677">
    <property type="term" value="F:DNA binding"/>
    <property type="evidence" value="ECO:0007669"/>
    <property type="project" value="UniProtKB-KW"/>
</dbReference>
<dbReference type="Proteomes" id="UP000032266">
    <property type="component" value="Chromosome"/>
</dbReference>
<dbReference type="SUPFAM" id="SSF48008">
    <property type="entry name" value="GntR ligand-binding domain-like"/>
    <property type="match status" value="1"/>
</dbReference>
<gene>
    <name evidence="5" type="ORF">YC6258_01689</name>
</gene>
<keyword evidence="3" id="KW-0804">Transcription</keyword>
<dbReference type="InterPro" id="IPR000524">
    <property type="entry name" value="Tscrpt_reg_HTH_GntR"/>
</dbReference>
<dbReference type="Pfam" id="PF07729">
    <property type="entry name" value="FCD"/>
    <property type="match status" value="1"/>
</dbReference>
<evidence type="ECO:0000259" key="4">
    <source>
        <dbReference type="PROSITE" id="PS50949"/>
    </source>
</evidence>
<dbReference type="InterPro" id="IPR036388">
    <property type="entry name" value="WH-like_DNA-bd_sf"/>
</dbReference>
<feature type="domain" description="HTH gntR-type" evidence="4">
    <location>
        <begin position="6"/>
        <end position="73"/>
    </location>
</feature>
<dbReference type="SMART" id="SM00345">
    <property type="entry name" value="HTH_GNTR"/>
    <property type="match status" value="1"/>
</dbReference>
<evidence type="ECO:0000256" key="3">
    <source>
        <dbReference type="ARBA" id="ARBA00023163"/>
    </source>
</evidence>
<dbReference type="Gene3D" id="1.10.10.10">
    <property type="entry name" value="Winged helix-like DNA-binding domain superfamily/Winged helix DNA-binding domain"/>
    <property type="match status" value="1"/>
</dbReference>
<dbReference type="HOGENOM" id="CLU_017584_5_3_6"/>
<dbReference type="PANTHER" id="PTHR43537:SF20">
    <property type="entry name" value="HTH-TYPE TRANSCRIPTIONAL REPRESSOR GLAR"/>
    <property type="match status" value="1"/>
</dbReference>
<dbReference type="Gene3D" id="1.20.120.530">
    <property type="entry name" value="GntR ligand-binding domain-like"/>
    <property type="match status" value="1"/>
</dbReference>
<dbReference type="GO" id="GO:0003700">
    <property type="term" value="F:DNA-binding transcription factor activity"/>
    <property type="evidence" value="ECO:0007669"/>
    <property type="project" value="InterPro"/>
</dbReference>
<dbReference type="InterPro" id="IPR011711">
    <property type="entry name" value="GntR_C"/>
</dbReference>
<organism evidence="5 6">
    <name type="scientific">Gynuella sunshinyii YC6258</name>
    <dbReference type="NCBI Taxonomy" id="1445510"/>
    <lineage>
        <taxon>Bacteria</taxon>
        <taxon>Pseudomonadati</taxon>
        <taxon>Pseudomonadota</taxon>
        <taxon>Gammaproteobacteria</taxon>
        <taxon>Oceanospirillales</taxon>
        <taxon>Saccharospirillaceae</taxon>
        <taxon>Gynuella</taxon>
    </lineage>
</organism>
<dbReference type="Pfam" id="PF00392">
    <property type="entry name" value="GntR"/>
    <property type="match status" value="1"/>
</dbReference>
<dbReference type="RefSeq" id="WP_052830635.1">
    <property type="nucleotide sequence ID" value="NZ_CP007142.1"/>
</dbReference>
<protein>
    <submittedName>
        <fullName evidence="5">Transcriptional regulator</fullName>
    </submittedName>
</protein>
<dbReference type="CDD" id="cd07377">
    <property type="entry name" value="WHTH_GntR"/>
    <property type="match status" value="1"/>
</dbReference>
<dbReference type="InterPro" id="IPR036390">
    <property type="entry name" value="WH_DNA-bd_sf"/>
</dbReference>
<keyword evidence="2" id="KW-0238">DNA-binding</keyword>
<keyword evidence="6" id="KW-1185">Reference proteome</keyword>
<dbReference type="InterPro" id="IPR008920">
    <property type="entry name" value="TF_FadR/GntR_C"/>
</dbReference>
<evidence type="ECO:0000313" key="5">
    <source>
        <dbReference type="EMBL" id="AJQ93737.1"/>
    </source>
</evidence>